<keyword evidence="4" id="KW-0808">Transferase</keyword>
<dbReference type="EMBL" id="ADGQ01000038">
    <property type="protein sequence ID" value="EFM64879.1"/>
    <property type="molecule type" value="Genomic_DNA"/>
</dbReference>
<evidence type="ECO:0000259" key="5">
    <source>
        <dbReference type="Pfam" id="PF04101"/>
    </source>
</evidence>
<dbReference type="eggNOG" id="COG0707">
    <property type="taxonomic scope" value="Bacteria"/>
</dbReference>
<dbReference type="Pfam" id="PF04101">
    <property type="entry name" value="Glyco_tran_28_C"/>
    <property type="match status" value="1"/>
</dbReference>
<dbReference type="GO" id="GO:0016020">
    <property type="term" value="C:membrane"/>
    <property type="evidence" value="ECO:0007669"/>
    <property type="project" value="UniProtKB-SubCell"/>
</dbReference>
<dbReference type="OrthoDB" id="9815663at2"/>
<feature type="domain" description="Diacylglycerol glucosyltransferase N-terminal" evidence="6">
    <location>
        <begin position="15"/>
        <end position="128"/>
    </location>
</feature>
<gene>
    <name evidence="7" type="ORF">HMPREF0634_1447</name>
</gene>
<dbReference type="InterPro" id="IPR050519">
    <property type="entry name" value="Glycosyltransf_28_UgtP"/>
</dbReference>
<reference evidence="7 8" key="1">
    <citation type="submission" date="2010-08" db="EMBL/GenBank/DDBJ databases">
        <authorList>
            <person name="Harkins D.M."/>
            <person name="Madupu R."/>
            <person name="Durkin A.S."/>
            <person name="Torralba M."/>
            <person name="Methe B."/>
            <person name="Sutton G.G."/>
            <person name="Nelson K.E."/>
        </authorList>
    </citation>
    <scope>NUCLEOTIDE SEQUENCE [LARGE SCALE GENOMIC DNA]</scope>
    <source>
        <strain evidence="7 8">DSM 17678</strain>
    </source>
</reference>
<keyword evidence="3" id="KW-0328">Glycosyltransferase</keyword>
<keyword evidence="8" id="KW-1185">Reference proteome</keyword>
<evidence type="ECO:0000256" key="1">
    <source>
        <dbReference type="ARBA" id="ARBA00004370"/>
    </source>
</evidence>
<dbReference type="InterPro" id="IPR007235">
    <property type="entry name" value="Glyco_trans_28_C"/>
</dbReference>
<evidence type="ECO:0000256" key="3">
    <source>
        <dbReference type="ARBA" id="ARBA00022676"/>
    </source>
</evidence>
<sequence length="437" mass="49315">MKKVLIMTASTGGGHNRAARAIIEELEKRTYQGHNIECKIIDSFKLVSTAMDKLISDGYEMSAKYTPSAYGGMYKLSDRKFFAINEFKSNPIALILARKFRKLILEEEPDLIIGTHAFPLVALSRLKKGARGEDLEDDFSEFVAKTNEEKYNFPPLISVLTDYTAHSAYLQNEIDYYICGDEYVKELLIEDGIEEARVMPFGIPVEKSFLENRPRDLVLEELGLDPQKKTILLMGGSFGAGNIKGTLEDICQIDRSFQVLVITGRNAHLKNSLENKIKYYDCKTNIKIVGFTNNMNDILPAIDILITKPGGLTTTEALLKDVPMVIPYFIPGQEGENLDFLTNCGVAIRTTKKFSIKSVIKVLLDNPERLERMKDNIRLIKKLNSAENIADLALDIFDRSNVDYQSIHLKQNLLTKIENSMMISKSIIVKAWSTYSL</sequence>
<comment type="similarity">
    <text evidence="2">Belongs to the glycosyltransferase 28 family.</text>
</comment>
<dbReference type="Gene3D" id="3.40.50.2000">
    <property type="entry name" value="Glycogen Phosphorylase B"/>
    <property type="match status" value="2"/>
</dbReference>
<feature type="domain" description="Glycosyl transferase family 28 C-terminal" evidence="5">
    <location>
        <begin position="230"/>
        <end position="383"/>
    </location>
</feature>
<dbReference type="PANTHER" id="PTHR43025">
    <property type="entry name" value="MONOGALACTOSYLDIACYLGLYCEROL SYNTHASE"/>
    <property type="match status" value="1"/>
</dbReference>
<dbReference type="InterPro" id="IPR009695">
    <property type="entry name" value="Diacylglyc_glucosyltr_N"/>
</dbReference>
<dbReference type="GO" id="GO:0009247">
    <property type="term" value="P:glycolipid biosynthetic process"/>
    <property type="evidence" value="ECO:0007669"/>
    <property type="project" value="InterPro"/>
</dbReference>
<evidence type="ECO:0000313" key="8">
    <source>
        <dbReference type="Proteomes" id="UP000003244"/>
    </source>
</evidence>
<accession>E0E2K8</accession>
<evidence type="ECO:0000256" key="4">
    <source>
        <dbReference type="ARBA" id="ARBA00022679"/>
    </source>
</evidence>
<proteinExistence type="inferred from homology"/>
<dbReference type="GeneID" id="84800463"/>
<name>E0E2K8_9FIRM</name>
<dbReference type="GO" id="GO:0016758">
    <property type="term" value="F:hexosyltransferase activity"/>
    <property type="evidence" value="ECO:0007669"/>
    <property type="project" value="InterPro"/>
</dbReference>
<dbReference type="RefSeq" id="WP_007789145.1">
    <property type="nucleotide sequence ID" value="NZ_ADGQ01000038.1"/>
</dbReference>
<dbReference type="PANTHER" id="PTHR43025:SF3">
    <property type="entry name" value="MONOGALACTOSYLDIACYLGLYCEROL SYNTHASE 1, CHLOROPLASTIC"/>
    <property type="match status" value="1"/>
</dbReference>
<feature type="domain" description="Diacylglycerol glucosyltransferase N-terminal" evidence="6">
    <location>
        <begin position="148"/>
        <end position="205"/>
    </location>
</feature>
<evidence type="ECO:0000259" key="6">
    <source>
        <dbReference type="Pfam" id="PF06925"/>
    </source>
</evidence>
<protein>
    <submittedName>
        <fullName evidence="7">Monogalactosyldiacylglycerol synthase, C-terminal domain protein</fullName>
    </submittedName>
</protein>
<comment type="subcellular location">
    <subcellularLocation>
        <location evidence="1">Membrane</location>
    </subcellularLocation>
</comment>
<dbReference type="STRING" id="596315.HMPREF0634_1447"/>
<evidence type="ECO:0000313" key="7">
    <source>
        <dbReference type="EMBL" id="EFM64879.1"/>
    </source>
</evidence>
<dbReference type="SUPFAM" id="SSF53756">
    <property type="entry name" value="UDP-Glycosyltransferase/glycogen phosphorylase"/>
    <property type="match status" value="1"/>
</dbReference>
<evidence type="ECO:0000256" key="2">
    <source>
        <dbReference type="ARBA" id="ARBA00006962"/>
    </source>
</evidence>
<dbReference type="Proteomes" id="UP000003244">
    <property type="component" value="Unassembled WGS sequence"/>
</dbReference>
<organism evidence="7 8">
    <name type="scientific">Peptostreptococcus stomatis DSM 17678</name>
    <dbReference type="NCBI Taxonomy" id="596315"/>
    <lineage>
        <taxon>Bacteria</taxon>
        <taxon>Bacillati</taxon>
        <taxon>Bacillota</taxon>
        <taxon>Clostridia</taxon>
        <taxon>Peptostreptococcales</taxon>
        <taxon>Peptostreptococcaceae</taxon>
        <taxon>Peptostreptococcus</taxon>
    </lineage>
</organism>
<comment type="caution">
    <text evidence="7">The sequence shown here is derived from an EMBL/GenBank/DDBJ whole genome shotgun (WGS) entry which is preliminary data.</text>
</comment>
<dbReference type="AlphaFoldDB" id="E0E2K8"/>
<dbReference type="Pfam" id="PF06925">
    <property type="entry name" value="MGDG_synth"/>
    <property type="match status" value="2"/>
</dbReference>